<dbReference type="EMBL" id="JBJQND010000018">
    <property type="protein sequence ID" value="KAL3837203.1"/>
    <property type="molecule type" value="Genomic_DNA"/>
</dbReference>
<dbReference type="InterPro" id="IPR001304">
    <property type="entry name" value="C-type_lectin-like"/>
</dbReference>
<dbReference type="PANTHER" id="PTHR22803">
    <property type="entry name" value="MANNOSE, PHOSPHOLIPASE, LECTIN RECEPTOR RELATED"/>
    <property type="match status" value="1"/>
</dbReference>
<proteinExistence type="predicted"/>
<reference evidence="3 4" key="1">
    <citation type="submission" date="2024-11" db="EMBL/GenBank/DDBJ databases">
        <title>Chromosome-level genome assembly of the freshwater bivalve Anodonta woodiana.</title>
        <authorList>
            <person name="Chen X."/>
        </authorList>
    </citation>
    <scope>NUCLEOTIDE SEQUENCE [LARGE SCALE GENOMIC DNA]</scope>
    <source>
        <strain evidence="3">MN2024</strain>
        <tissue evidence="3">Gills</tissue>
    </source>
</reference>
<sequence>MSSGLTEPCFEDKTSGHCYQIFDTEITWKDAAELCKHGGGNLVTIESSKEQKFIEDLMKKRTLHALGLWIGSNNLHPDDGRAWFNGEKISYENWAKGEPNSSFIDENCIEIRPADSKWNDVKCTEQNGYICESSCT</sequence>
<dbReference type="PROSITE" id="PS00615">
    <property type="entry name" value="C_TYPE_LECTIN_1"/>
    <property type="match status" value="1"/>
</dbReference>
<dbReference type="AlphaFoldDB" id="A0ABD3TL92"/>
<dbReference type="Proteomes" id="UP001634394">
    <property type="component" value="Unassembled WGS sequence"/>
</dbReference>
<keyword evidence="1" id="KW-1015">Disulfide bond</keyword>
<dbReference type="CDD" id="cd00037">
    <property type="entry name" value="CLECT"/>
    <property type="match status" value="1"/>
</dbReference>
<protein>
    <recommendedName>
        <fullName evidence="2">C-type lectin domain-containing protein</fullName>
    </recommendedName>
</protein>
<dbReference type="SMART" id="SM00034">
    <property type="entry name" value="CLECT"/>
    <property type="match status" value="1"/>
</dbReference>
<feature type="domain" description="C-type lectin" evidence="2">
    <location>
        <begin position="14"/>
        <end position="132"/>
    </location>
</feature>
<comment type="caution">
    <text evidence="3">The sequence shown here is derived from an EMBL/GenBank/DDBJ whole genome shotgun (WGS) entry which is preliminary data.</text>
</comment>
<name>A0ABD3TL92_SINWO</name>
<accession>A0ABD3TL92</accession>
<dbReference type="PROSITE" id="PS50041">
    <property type="entry name" value="C_TYPE_LECTIN_2"/>
    <property type="match status" value="1"/>
</dbReference>
<gene>
    <name evidence="3" type="ORF">ACJMK2_022574</name>
</gene>
<organism evidence="3 4">
    <name type="scientific">Sinanodonta woodiana</name>
    <name type="common">Chinese pond mussel</name>
    <name type="synonym">Anodonta woodiana</name>
    <dbReference type="NCBI Taxonomy" id="1069815"/>
    <lineage>
        <taxon>Eukaryota</taxon>
        <taxon>Metazoa</taxon>
        <taxon>Spiralia</taxon>
        <taxon>Lophotrochozoa</taxon>
        <taxon>Mollusca</taxon>
        <taxon>Bivalvia</taxon>
        <taxon>Autobranchia</taxon>
        <taxon>Heteroconchia</taxon>
        <taxon>Palaeoheterodonta</taxon>
        <taxon>Unionida</taxon>
        <taxon>Unionoidea</taxon>
        <taxon>Unionidae</taxon>
        <taxon>Unioninae</taxon>
        <taxon>Sinanodonta</taxon>
    </lineage>
</organism>
<dbReference type="Pfam" id="PF00059">
    <property type="entry name" value="Lectin_C"/>
    <property type="match status" value="1"/>
</dbReference>
<dbReference type="InterPro" id="IPR016186">
    <property type="entry name" value="C-type_lectin-like/link_sf"/>
</dbReference>
<evidence type="ECO:0000256" key="1">
    <source>
        <dbReference type="ARBA" id="ARBA00023157"/>
    </source>
</evidence>
<dbReference type="InterPro" id="IPR016187">
    <property type="entry name" value="CTDL_fold"/>
</dbReference>
<dbReference type="InterPro" id="IPR018378">
    <property type="entry name" value="C-type_lectin_CS"/>
</dbReference>
<dbReference type="InterPro" id="IPR050111">
    <property type="entry name" value="C-type_lectin/snaclec_domain"/>
</dbReference>
<evidence type="ECO:0000313" key="3">
    <source>
        <dbReference type="EMBL" id="KAL3837203.1"/>
    </source>
</evidence>
<keyword evidence="4" id="KW-1185">Reference proteome</keyword>
<evidence type="ECO:0000313" key="4">
    <source>
        <dbReference type="Proteomes" id="UP001634394"/>
    </source>
</evidence>
<dbReference type="Gene3D" id="3.10.100.10">
    <property type="entry name" value="Mannose-Binding Protein A, subunit A"/>
    <property type="match status" value="1"/>
</dbReference>
<dbReference type="SUPFAM" id="SSF56436">
    <property type="entry name" value="C-type lectin-like"/>
    <property type="match status" value="1"/>
</dbReference>
<evidence type="ECO:0000259" key="2">
    <source>
        <dbReference type="PROSITE" id="PS50041"/>
    </source>
</evidence>